<evidence type="ECO:0000313" key="4">
    <source>
        <dbReference type="WBParaSite" id="NBR_0001546201-mRNA-1"/>
    </source>
</evidence>
<organism evidence="4">
    <name type="scientific">Nippostrongylus brasiliensis</name>
    <name type="common">Rat hookworm</name>
    <dbReference type="NCBI Taxonomy" id="27835"/>
    <lineage>
        <taxon>Eukaryota</taxon>
        <taxon>Metazoa</taxon>
        <taxon>Ecdysozoa</taxon>
        <taxon>Nematoda</taxon>
        <taxon>Chromadorea</taxon>
        <taxon>Rhabditida</taxon>
        <taxon>Rhabditina</taxon>
        <taxon>Rhabditomorpha</taxon>
        <taxon>Strongyloidea</taxon>
        <taxon>Heligmosomidae</taxon>
        <taxon>Nippostrongylus</taxon>
    </lineage>
</organism>
<dbReference type="EMBL" id="UYSL01021748">
    <property type="protein sequence ID" value="VDL79057.1"/>
    <property type="molecule type" value="Genomic_DNA"/>
</dbReference>
<evidence type="ECO:0000256" key="1">
    <source>
        <dbReference type="SAM" id="MobiDB-lite"/>
    </source>
</evidence>
<name>A0A0N4YFD3_NIPBR</name>
<dbReference type="Proteomes" id="UP000271162">
    <property type="component" value="Unassembled WGS sequence"/>
</dbReference>
<proteinExistence type="predicted"/>
<gene>
    <name evidence="2" type="ORF">NBR_LOCUS15463</name>
</gene>
<sequence length="104" mass="11772">MTSTADLATVERGRRGGEDGASTDPERRTGTVVADSLQHQFLHYSNILCKFDDLLHSTSLAMPLFSDRAPLIRWRFADRLYPACLFTSLTVISAIIKTKLDQWW</sequence>
<reference evidence="4" key="1">
    <citation type="submission" date="2017-02" db="UniProtKB">
        <authorList>
            <consortium name="WormBaseParasite"/>
        </authorList>
    </citation>
    <scope>IDENTIFICATION</scope>
</reference>
<evidence type="ECO:0000313" key="3">
    <source>
        <dbReference type="Proteomes" id="UP000271162"/>
    </source>
</evidence>
<reference evidence="2 3" key="2">
    <citation type="submission" date="2018-11" db="EMBL/GenBank/DDBJ databases">
        <authorList>
            <consortium name="Pathogen Informatics"/>
        </authorList>
    </citation>
    <scope>NUCLEOTIDE SEQUENCE [LARGE SCALE GENOMIC DNA]</scope>
</reference>
<evidence type="ECO:0000313" key="2">
    <source>
        <dbReference type="EMBL" id="VDL79057.1"/>
    </source>
</evidence>
<dbReference type="AlphaFoldDB" id="A0A0N4YFD3"/>
<dbReference type="WBParaSite" id="NBR_0001546201-mRNA-1">
    <property type="protein sequence ID" value="NBR_0001546201-mRNA-1"/>
    <property type="gene ID" value="NBR_0001546201"/>
</dbReference>
<accession>A0A0N4YFD3</accession>
<feature type="compositionally biased region" description="Basic and acidic residues" evidence="1">
    <location>
        <begin position="9"/>
        <end position="29"/>
    </location>
</feature>
<protein>
    <submittedName>
        <fullName evidence="2 4">Uncharacterized protein</fullName>
    </submittedName>
</protein>
<keyword evidence="3" id="KW-1185">Reference proteome</keyword>
<feature type="region of interest" description="Disordered" evidence="1">
    <location>
        <begin position="1"/>
        <end position="29"/>
    </location>
</feature>